<protein>
    <submittedName>
        <fullName evidence="1">5626_t:CDS:1</fullName>
    </submittedName>
</protein>
<organism evidence="1 2">
    <name type="scientific">Ambispora gerdemannii</name>
    <dbReference type="NCBI Taxonomy" id="144530"/>
    <lineage>
        <taxon>Eukaryota</taxon>
        <taxon>Fungi</taxon>
        <taxon>Fungi incertae sedis</taxon>
        <taxon>Mucoromycota</taxon>
        <taxon>Glomeromycotina</taxon>
        <taxon>Glomeromycetes</taxon>
        <taxon>Archaeosporales</taxon>
        <taxon>Ambisporaceae</taxon>
        <taxon>Ambispora</taxon>
    </lineage>
</organism>
<evidence type="ECO:0000313" key="1">
    <source>
        <dbReference type="EMBL" id="CAG8566356.1"/>
    </source>
</evidence>
<gene>
    <name evidence="1" type="ORF">AGERDE_LOCUS7411</name>
</gene>
<proteinExistence type="predicted"/>
<dbReference type="Proteomes" id="UP000789831">
    <property type="component" value="Unassembled WGS sequence"/>
</dbReference>
<reference evidence="1" key="1">
    <citation type="submission" date="2021-06" db="EMBL/GenBank/DDBJ databases">
        <authorList>
            <person name="Kallberg Y."/>
            <person name="Tangrot J."/>
            <person name="Rosling A."/>
        </authorList>
    </citation>
    <scope>NUCLEOTIDE SEQUENCE</scope>
    <source>
        <strain evidence="1">MT106</strain>
    </source>
</reference>
<accession>A0A9N9FZ96</accession>
<dbReference type="AlphaFoldDB" id="A0A9N9FZ96"/>
<dbReference type="EMBL" id="CAJVPL010001346">
    <property type="protein sequence ID" value="CAG8566356.1"/>
    <property type="molecule type" value="Genomic_DNA"/>
</dbReference>
<name>A0A9N9FZ96_9GLOM</name>
<keyword evidence="2" id="KW-1185">Reference proteome</keyword>
<comment type="caution">
    <text evidence="1">The sequence shown here is derived from an EMBL/GenBank/DDBJ whole genome shotgun (WGS) entry which is preliminary data.</text>
</comment>
<evidence type="ECO:0000313" key="2">
    <source>
        <dbReference type="Proteomes" id="UP000789831"/>
    </source>
</evidence>
<sequence length="52" mass="6013">MILGMEYRNTALYAAASICRIIVNNYNATFLIPSENFYIMRSRFLESDSKLS</sequence>